<protein>
    <recommendedName>
        <fullName evidence="2">Glycosyl transferase family 1 domain-containing protein</fullName>
    </recommendedName>
</protein>
<reference evidence="1" key="1">
    <citation type="journal article" date="2020" name="Nature">
        <title>Giant virus diversity and host interactions through global metagenomics.</title>
        <authorList>
            <person name="Schulz F."/>
            <person name="Roux S."/>
            <person name="Paez-Espino D."/>
            <person name="Jungbluth S."/>
            <person name="Walsh D.A."/>
            <person name="Denef V.J."/>
            <person name="McMahon K.D."/>
            <person name="Konstantinidis K.T."/>
            <person name="Eloe-Fadrosh E.A."/>
            <person name="Kyrpides N.C."/>
            <person name="Woyke T."/>
        </authorList>
    </citation>
    <scope>NUCLEOTIDE SEQUENCE</scope>
    <source>
        <strain evidence="1">GVMAG-S-1101169-75</strain>
    </source>
</reference>
<evidence type="ECO:0008006" key="2">
    <source>
        <dbReference type="Google" id="ProtNLM"/>
    </source>
</evidence>
<accession>A0A6C0K5T6</accession>
<dbReference type="AlphaFoldDB" id="A0A6C0K5T6"/>
<proteinExistence type="predicted"/>
<dbReference type="EMBL" id="MN740786">
    <property type="protein sequence ID" value="QHU11608.1"/>
    <property type="molecule type" value="Genomic_DNA"/>
</dbReference>
<sequence>MTIIGFLSNKLTLRGTEIAMYDYADYNETMLKNKSIIITRNFTNISNEFDANSQAYKKFNDRFSVFYYSSREDIDTIVQSNDIRFLYIIKGGSCDNLYSLKCKNLIHVVFHPTCPHGEIYSVISNDVNKRHGTNYPVVPHMIRIAESNDDMRDELNIPQQAIVFGRYGGKETFDITFVHDVIKYILNERNDIYFIFMNTDIFYNHPNIIYLDGTTDMIKKRKFINTCNALLHARIGGETFGLSCGEFAISLKPVITYGLSTERNHLDILGEHAIIYDNFESLYHILNDFHPDVYTMNDNGYLFYTPENIMNIFKCVYLTNE</sequence>
<name>A0A6C0K5T6_9ZZZZ</name>
<evidence type="ECO:0000313" key="1">
    <source>
        <dbReference type="EMBL" id="QHU11608.1"/>
    </source>
</evidence>
<organism evidence="1">
    <name type="scientific">viral metagenome</name>
    <dbReference type="NCBI Taxonomy" id="1070528"/>
    <lineage>
        <taxon>unclassified sequences</taxon>
        <taxon>metagenomes</taxon>
        <taxon>organismal metagenomes</taxon>
    </lineage>
</organism>